<dbReference type="PROSITE" id="PS50043">
    <property type="entry name" value="HTH_LUXR_2"/>
    <property type="match status" value="1"/>
</dbReference>
<dbReference type="SMART" id="SM00421">
    <property type="entry name" value="HTH_LUXR"/>
    <property type="match status" value="1"/>
</dbReference>
<evidence type="ECO:0000256" key="2">
    <source>
        <dbReference type="ARBA" id="ARBA00023125"/>
    </source>
</evidence>
<keyword evidence="3" id="KW-0804">Transcription</keyword>
<keyword evidence="2" id="KW-0238">DNA-binding</keyword>
<dbReference type="RefSeq" id="WP_231987093.1">
    <property type="nucleotide sequence ID" value="NZ_LT629762.1"/>
</dbReference>
<dbReference type="InterPro" id="IPR000792">
    <property type="entry name" value="Tscrpt_reg_LuxR_C"/>
</dbReference>
<name>A0A1H1Z0L2_9PSED</name>
<accession>A0A1H1Z0L2</accession>
<dbReference type="Pfam" id="PF00196">
    <property type="entry name" value="GerE"/>
    <property type="match status" value="1"/>
</dbReference>
<evidence type="ECO:0000313" key="5">
    <source>
        <dbReference type="EMBL" id="SDT27139.1"/>
    </source>
</evidence>
<dbReference type="Gene3D" id="1.10.10.10">
    <property type="entry name" value="Winged helix-like DNA-binding domain superfamily/Winged helix DNA-binding domain"/>
    <property type="match status" value="1"/>
</dbReference>
<dbReference type="STRING" id="1148509.SAMN05216222_3686"/>
<dbReference type="CDD" id="cd06170">
    <property type="entry name" value="LuxR_C_like"/>
    <property type="match status" value="1"/>
</dbReference>
<dbReference type="SUPFAM" id="SSF46894">
    <property type="entry name" value="C-terminal effector domain of the bipartite response regulators"/>
    <property type="match status" value="1"/>
</dbReference>
<protein>
    <submittedName>
        <fullName evidence="5">LuxR family transcriptional regulator, quorum-sensing system regulator ExpR</fullName>
    </submittedName>
</protein>
<dbReference type="Gene3D" id="3.30.450.80">
    <property type="entry name" value="Transcription factor LuxR-like, autoinducer-binding domain"/>
    <property type="match status" value="1"/>
</dbReference>
<evidence type="ECO:0000259" key="4">
    <source>
        <dbReference type="PROSITE" id="PS50043"/>
    </source>
</evidence>
<dbReference type="SUPFAM" id="SSF75516">
    <property type="entry name" value="Pheromone-binding domain of LuxR-like quorum-sensing transcription factors"/>
    <property type="match status" value="1"/>
</dbReference>
<dbReference type="InterPro" id="IPR036693">
    <property type="entry name" value="TF_LuxR_autoind-bd_dom_sf"/>
</dbReference>
<reference evidence="5 6" key="1">
    <citation type="submission" date="2016-10" db="EMBL/GenBank/DDBJ databases">
        <authorList>
            <person name="de Groot N.N."/>
        </authorList>
    </citation>
    <scope>NUCLEOTIDE SEQUENCE [LARGE SCALE GENOMIC DNA]</scope>
    <source>
        <strain evidence="5 6">LMG 26867</strain>
    </source>
</reference>
<dbReference type="GO" id="GO:0006355">
    <property type="term" value="P:regulation of DNA-templated transcription"/>
    <property type="evidence" value="ECO:0007669"/>
    <property type="project" value="InterPro"/>
</dbReference>
<gene>
    <name evidence="5" type="ORF">SAMN05216222_3686</name>
</gene>
<dbReference type="GO" id="GO:0003677">
    <property type="term" value="F:DNA binding"/>
    <property type="evidence" value="ECO:0007669"/>
    <property type="project" value="UniProtKB-KW"/>
</dbReference>
<evidence type="ECO:0000256" key="1">
    <source>
        <dbReference type="ARBA" id="ARBA00023015"/>
    </source>
</evidence>
<dbReference type="EMBL" id="LT629762">
    <property type="protein sequence ID" value="SDT27139.1"/>
    <property type="molecule type" value="Genomic_DNA"/>
</dbReference>
<dbReference type="PANTHER" id="PTHR44688:SF16">
    <property type="entry name" value="DNA-BINDING TRANSCRIPTIONAL ACTIVATOR DEVR_DOSR"/>
    <property type="match status" value="1"/>
</dbReference>
<feature type="domain" description="HTH luxR-type" evidence="4">
    <location>
        <begin position="175"/>
        <end position="240"/>
    </location>
</feature>
<sequence length="242" mass="27588">MSTRLLNCDVMAKHESEPDYQLRCAFEKHLQSLNGCHYAYFVTHKGLDVKPRIISNYPERWLRAYRAANYHLIDPVINHGLKCVAPFSWREALEAKESAQSDDVFALSQKYQISMGYTFNLHDSNGLFAALSICNTERRVDFEQVMKQRAAEIQMTLIQFHNSLTATFAPNELFPASADTSLSDREMGVLKWVVMGKAYREIAAMHAISVRTVKFHMSNVVHKLQVRNAKQAVYKAVSLGLV</sequence>
<dbReference type="InterPro" id="IPR036388">
    <property type="entry name" value="WH-like_DNA-bd_sf"/>
</dbReference>
<dbReference type="Proteomes" id="UP000198481">
    <property type="component" value="Chromosome I"/>
</dbReference>
<evidence type="ECO:0000256" key="3">
    <source>
        <dbReference type="ARBA" id="ARBA00023163"/>
    </source>
</evidence>
<organism evidence="5 6">
    <name type="scientific">Pseudomonas prosekii</name>
    <dbReference type="NCBI Taxonomy" id="1148509"/>
    <lineage>
        <taxon>Bacteria</taxon>
        <taxon>Pseudomonadati</taxon>
        <taxon>Pseudomonadota</taxon>
        <taxon>Gammaproteobacteria</taxon>
        <taxon>Pseudomonadales</taxon>
        <taxon>Pseudomonadaceae</taxon>
        <taxon>Pseudomonas</taxon>
    </lineage>
</organism>
<dbReference type="AlphaFoldDB" id="A0A1H1Z0L2"/>
<dbReference type="InterPro" id="IPR005143">
    <property type="entry name" value="TF_LuxR_autoind-bd_dom"/>
</dbReference>
<keyword evidence="1" id="KW-0805">Transcription regulation</keyword>
<dbReference type="Pfam" id="PF03472">
    <property type="entry name" value="Autoind_bind"/>
    <property type="match status" value="1"/>
</dbReference>
<dbReference type="InterPro" id="IPR016032">
    <property type="entry name" value="Sig_transdc_resp-reg_C-effctor"/>
</dbReference>
<proteinExistence type="predicted"/>
<dbReference type="PANTHER" id="PTHR44688">
    <property type="entry name" value="DNA-BINDING TRANSCRIPTIONAL ACTIVATOR DEVR_DOSR"/>
    <property type="match status" value="1"/>
</dbReference>
<evidence type="ECO:0000313" key="6">
    <source>
        <dbReference type="Proteomes" id="UP000198481"/>
    </source>
</evidence>
<dbReference type="PRINTS" id="PR00038">
    <property type="entry name" value="HTHLUXR"/>
</dbReference>